<evidence type="ECO:0000313" key="2">
    <source>
        <dbReference type="Proteomes" id="UP001331515"/>
    </source>
</evidence>
<accession>A0AAN8C1J9</accession>
<dbReference type="Proteomes" id="UP001331515">
    <property type="component" value="Unassembled WGS sequence"/>
</dbReference>
<sequence>MCRRPQACCDHTVILRWVFRFSCSALPHLIRDKALILEDSYLDWGREVDLNCLTREGSPPFRLSPTPPFNALEVPAAPPLGSENASSIKWGGQENEVILRCPSTFK</sequence>
<evidence type="ECO:0000313" key="1">
    <source>
        <dbReference type="EMBL" id="KAK5895601.1"/>
    </source>
</evidence>
<dbReference type="EMBL" id="JAURVH010001534">
    <property type="protein sequence ID" value="KAK5895601.1"/>
    <property type="molecule type" value="Genomic_DNA"/>
</dbReference>
<keyword evidence="2" id="KW-1185">Reference proteome</keyword>
<protein>
    <submittedName>
        <fullName evidence="1">Uncharacterized protein</fullName>
    </submittedName>
</protein>
<gene>
    <name evidence="1" type="ORF">CgunFtcFv8_009280</name>
</gene>
<reference evidence="1 2" key="1">
    <citation type="journal article" date="2023" name="Mol. Biol. Evol.">
        <title>Genomics of Secondarily Temperate Adaptation in the Only Non-Antarctic Icefish.</title>
        <authorList>
            <person name="Rivera-Colon A.G."/>
            <person name="Rayamajhi N."/>
            <person name="Minhas B.F."/>
            <person name="Madrigal G."/>
            <person name="Bilyk K.T."/>
            <person name="Yoon V."/>
            <person name="Hune M."/>
            <person name="Gregory S."/>
            <person name="Cheng C.H.C."/>
            <person name="Catchen J.M."/>
        </authorList>
    </citation>
    <scope>NUCLEOTIDE SEQUENCE [LARGE SCALE GENOMIC DNA]</scope>
    <source>
        <tissue evidence="1">White muscle</tissue>
    </source>
</reference>
<organism evidence="1 2">
    <name type="scientific">Champsocephalus gunnari</name>
    <name type="common">Mackerel icefish</name>
    <dbReference type="NCBI Taxonomy" id="52237"/>
    <lineage>
        <taxon>Eukaryota</taxon>
        <taxon>Metazoa</taxon>
        <taxon>Chordata</taxon>
        <taxon>Craniata</taxon>
        <taxon>Vertebrata</taxon>
        <taxon>Euteleostomi</taxon>
        <taxon>Actinopterygii</taxon>
        <taxon>Neopterygii</taxon>
        <taxon>Teleostei</taxon>
        <taxon>Neoteleostei</taxon>
        <taxon>Acanthomorphata</taxon>
        <taxon>Eupercaria</taxon>
        <taxon>Perciformes</taxon>
        <taxon>Notothenioidei</taxon>
        <taxon>Channichthyidae</taxon>
        <taxon>Champsocephalus</taxon>
    </lineage>
</organism>
<proteinExistence type="predicted"/>
<comment type="caution">
    <text evidence="1">The sequence shown here is derived from an EMBL/GenBank/DDBJ whole genome shotgun (WGS) entry which is preliminary data.</text>
</comment>
<dbReference type="AlphaFoldDB" id="A0AAN8C1J9"/>
<name>A0AAN8C1J9_CHAGU</name>